<dbReference type="RefSeq" id="WP_123401574.1">
    <property type="nucleotide sequence ID" value="NZ_RJVI01000002.1"/>
</dbReference>
<evidence type="ECO:0000256" key="2">
    <source>
        <dbReference type="ARBA" id="ARBA00005236"/>
    </source>
</evidence>
<feature type="transmembrane region" description="Helical" evidence="8">
    <location>
        <begin position="21"/>
        <end position="48"/>
    </location>
</feature>
<evidence type="ECO:0000259" key="10">
    <source>
        <dbReference type="Pfam" id="PF12704"/>
    </source>
</evidence>
<dbReference type="OrthoDB" id="9808461at2"/>
<evidence type="ECO:0000313" key="12">
    <source>
        <dbReference type="Proteomes" id="UP000276634"/>
    </source>
</evidence>
<dbReference type="AlphaFoldDB" id="A0A3N1Y4W2"/>
<feature type="transmembrane region" description="Helical" evidence="8">
    <location>
        <begin position="272"/>
        <end position="296"/>
    </location>
</feature>
<keyword evidence="3" id="KW-0813">Transport</keyword>
<evidence type="ECO:0000256" key="8">
    <source>
        <dbReference type="SAM" id="Phobius"/>
    </source>
</evidence>
<gene>
    <name evidence="11" type="ORF">EDC57_1868</name>
</gene>
<evidence type="ECO:0000256" key="4">
    <source>
        <dbReference type="ARBA" id="ARBA00022475"/>
    </source>
</evidence>
<name>A0A3N1Y4W2_9GAMM</name>
<evidence type="ECO:0000313" key="11">
    <source>
        <dbReference type="EMBL" id="ROR32662.1"/>
    </source>
</evidence>
<feature type="transmembrane region" description="Helical" evidence="8">
    <location>
        <begin position="317"/>
        <end position="344"/>
    </location>
</feature>
<evidence type="ECO:0000256" key="1">
    <source>
        <dbReference type="ARBA" id="ARBA00004651"/>
    </source>
</evidence>
<dbReference type="Pfam" id="PF12704">
    <property type="entry name" value="MacB_PCD"/>
    <property type="match status" value="1"/>
</dbReference>
<comment type="similarity">
    <text evidence="2">Belongs to the ABC-4 integral membrane protein family. LolC/E subfamily.</text>
</comment>
<feature type="transmembrane region" description="Helical" evidence="8">
    <location>
        <begin position="381"/>
        <end position="401"/>
    </location>
</feature>
<dbReference type="Pfam" id="PF02687">
    <property type="entry name" value="FtsX"/>
    <property type="match status" value="1"/>
</dbReference>
<dbReference type="InterPro" id="IPR011925">
    <property type="entry name" value="LolCE_TM"/>
</dbReference>
<dbReference type="EMBL" id="RJVI01000002">
    <property type="protein sequence ID" value="ROR32662.1"/>
    <property type="molecule type" value="Genomic_DNA"/>
</dbReference>
<accession>A0A3N1Y4W2</accession>
<dbReference type="GO" id="GO:0042953">
    <property type="term" value="P:lipoprotein transport"/>
    <property type="evidence" value="ECO:0007669"/>
    <property type="project" value="InterPro"/>
</dbReference>
<dbReference type="InterPro" id="IPR051447">
    <property type="entry name" value="Lipoprotein-release_system"/>
</dbReference>
<reference evidence="11 12" key="1">
    <citation type="submission" date="2018-11" db="EMBL/GenBank/DDBJ databases">
        <title>Genomic Encyclopedia of Type Strains, Phase IV (KMG-IV): sequencing the most valuable type-strain genomes for metagenomic binning, comparative biology and taxonomic classification.</title>
        <authorList>
            <person name="Goeker M."/>
        </authorList>
    </citation>
    <scope>NUCLEOTIDE SEQUENCE [LARGE SCALE GENOMIC DNA]</scope>
    <source>
        <strain evidence="11 12">DSM 100275</strain>
    </source>
</reference>
<dbReference type="Proteomes" id="UP000276634">
    <property type="component" value="Unassembled WGS sequence"/>
</dbReference>
<evidence type="ECO:0000259" key="9">
    <source>
        <dbReference type="Pfam" id="PF02687"/>
    </source>
</evidence>
<proteinExistence type="inferred from homology"/>
<protein>
    <submittedName>
        <fullName evidence="11">Lipoprotein-releasing system permease protein</fullName>
    </submittedName>
</protein>
<dbReference type="NCBIfam" id="TIGR02212">
    <property type="entry name" value="lolCE"/>
    <property type="match status" value="1"/>
</dbReference>
<sequence length="415" mass="44316">MFRPVELWIGLRYTRSRRRNGFISFISLTSIAGIALGITALITVLSVMNGFERELRARILAMTAHATIRGYGAPLADWPQVLEHAAADPRVAGAAPFVRVEAMLSSGQAVAGAIVRGIDPALEPRVSEVARHMAAGTLADLVPGGWGIVLGRELAAALGVAPGDKVTVVVPQVQVTAAGFLPRLRRFTVVGLFGVGMYEYDRGLALIHIDDARRLLRLGDAVTGVRLRLHDLFEAPRVVRDIARALPGAYLVSDWTREHANFFRAVRTEKRVMFVILTLIVAVAAFNIVSTLVMVVTDKASQIAILRTLGASPASILAVFVIQGALIGAVGTALGIAGGVALALNVETLVPAVERALGVQFLPADVYYISELPSELRAGDVVRIGGVAFALSLLATLYPAWRAARVRPAQALRHE</sequence>
<dbReference type="GO" id="GO:0098797">
    <property type="term" value="C:plasma membrane protein complex"/>
    <property type="evidence" value="ECO:0007669"/>
    <property type="project" value="TreeGrafter"/>
</dbReference>
<dbReference type="PANTHER" id="PTHR30489:SF0">
    <property type="entry name" value="LIPOPROTEIN-RELEASING SYSTEM TRANSMEMBRANE PROTEIN LOLE"/>
    <property type="match status" value="1"/>
</dbReference>
<comment type="subcellular location">
    <subcellularLocation>
        <location evidence="1">Cell membrane</location>
        <topology evidence="1">Multi-pass membrane protein</topology>
    </subcellularLocation>
</comment>
<keyword evidence="11" id="KW-0449">Lipoprotein</keyword>
<keyword evidence="5 8" id="KW-0812">Transmembrane</keyword>
<keyword evidence="6 8" id="KW-1133">Transmembrane helix</keyword>
<organism evidence="11 12">
    <name type="scientific">Inmirania thermothiophila</name>
    <dbReference type="NCBI Taxonomy" id="1750597"/>
    <lineage>
        <taxon>Bacteria</taxon>
        <taxon>Pseudomonadati</taxon>
        <taxon>Pseudomonadota</taxon>
        <taxon>Gammaproteobacteria</taxon>
        <taxon>Chromatiales</taxon>
        <taxon>Ectothiorhodospiraceae</taxon>
        <taxon>Inmirania</taxon>
    </lineage>
</organism>
<dbReference type="GO" id="GO:0044874">
    <property type="term" value="P:lipoprotein localization to outer membrane"/>
    <property type="evidence" value="ECO:0007669"/>
    <property type="project" value="TreeGrafter"/>
</dbReference>
<feature type="domain" description="ABC3 transporter permease C-terminal" evidence="9">
    <location>
        <begin position="275"/>
        <end position="406"/>
    </location>
</feature>
<dbReference type="PANTHER" id="PTHR30489">
    <property type="entry name" value="LIPOPROTEIN-RELEASING SYSTEM TRANSMEMBRANE PROTEIN LOLE"/>
    <property type="match status" value="1"/>
</dbReference>
<comment type="caution">
    <text evidence="11">The sequence shown here is derived from an EMBL/GenBank/DDBJ whole genome shotgun (WGS) entry which is preliminary data.</text>
</comment>
<keyword evidence="4" id="KW-1003">Cell membrane</keyword>
<evidence type="ECO:0000256" key="7">
    <source>
        <dbReference type="ARBA" id="ARBA00023136"/>
    </source>
</evidence>
<evidence type="ECO:0000256" key="3">
    <source>
        <dbReference type="ARBA" id="ARBA00022448"/>
    </source>
</evidence>
<dbReference type="InterPro" id="IPR025857">
    <property type="entry name" value="MacB_PCD"/>
</dbReference>
<keyword evidence="7 8" id="KW-0472">Membrane</keyword>
<feature type="domain" description="MacB-like periplasmic core" evidence="10">
    <location>
        <begin position="27"/>
        <end position="242"/>
    </location>
</feature>
<evidence type="ECO:0000256" key="6">
    <source>
        <dbReference type="ARBA" id="ARBA00022989"/>
    </source>
</evidence>
<dbReference type="InterPro" id="IPR003838">
    <property type="entry name" value="ABC3_permease_C"/>
</dbReference>
<evidence type="ECO:0000256" key="5">
    <source>
        <dbReference type="ARBA" id="ARBA00022692"/>
    </source>
</evidence>
<keyword evidence="12" id="KW-1185">Reference proteome</keyword>